<dbReference type="PANTHER" id="PTHR24414:SF184">
    <property type="entry name" value="GALACTOSE OXIDASE_KELCH REPEAT SUPERFAMILY PROTEIN"/>
    <property type="match status" value="1"/>
</dbReference>
<evidence type="ECO:0000313" key="4">
    <source>
        <dbReference type="EMBL" id="CAA7055258.1"/>
    </source>
</evidence>
<dbReference type="InterPro" id="IPR006652">
    <property type="entry name" value="Kelch_1"/>
</dbReference>
<dbReference type="SMART" id="SM00612">
    <property type="entry name" value="Kelch"/>
    <property type="match status" value="2"/>
</dbReference>
<reference evidence="4" key="1">
    <citation type="submission" date="2020-01" db="EMBL/GenBank/DDBJ databases">
        <authorList>
            <person name="Mishra B."/>
        </authorList>
    </citation>
    <scope>NUCLEOTIDE SEQUENCE [LARGE SCALE GENOMIC DNA]</scope>
</reference>
<comment type="caution">
    <text evidence="4">The sequence shown here is derived from an EMBL/GenBank/DDBJ whole genome shotgun (WGS) entry which is preliminary data.</text>
</comment>
<organism evidence="4 5">
    <name type="scientific">Microthlaspi erraticum</name>
    <dbReference type="NCBI Taxonomy" id="1685480"/>
    <lineage>
        <taxon>Eukaryota</taxon>
        <taxon>Viridiplantae</taxon>
        <taxon>Streptophyta</taxon>
        <taxon>Embryophyta</taxon>
        <taxon>Tracheophyta</taxon>
        <taxon>Spermatophyta</taxon>
        <taxon>Magnoliopsida</taxon>
        <taxon>eudicotyledons</taxon>
        <taxon>Gunneridae</taxon>
        <taxon>Pentapetalae</taxon>
        <taxon>rosids</taxon>
        <taxon>malvids</taxon>
        <taxon>Brassicales</taxon>
        <taxon>Brassicaceae</taxon>
        <taxon>Coluteocarpeae</taxon>
        <taxon>Microthlaspi</taxon>
    </lineage>
</organism>
<proteinExistence type="predicted"/>
<evidence type="ECO:0000256" key="1">
    <source>
        <dbReference type="SAM" id="MobiDB-lite"/>
    </source>
</evidence>
<dbReference type="Pfam" id="PF25210">
    <property type="entry name" value="Kelch_FKB95"/>
    <property type="match status" value="1"/>
</dbReference>
<dbReference type="PANTHER" id="PTHR24414">
    <property type="entry name" value="F-BOX/KELCH-REPEAT PROTEIN SKIP4"/>
    <property type="match status" value="1"/>
</dbReference>
<evidence type="ECO:0000259" key="2">
    <source>
        <dbReference type="Pfam" id="PF00646"/>
    </source>
</evidence>
<dbReference type="Pfam" id="PF00646">
    <property type="entry name" value="F-box"/>
    <property type="match status" value="1"/>
</dbReference>
<dbReference type="Proteomes" id="UP000467841">
    <property type="component" value="Unassembled WGS sequence"/>
</dbReference>
<dbReference type="InterPro" id="IPR057499">
    <property type="entry name" value="Kelch_FKB95"/>
</dbReference>
<dbReference type="EMBL" id="CACVBM020001607">
    <property type="protein sequence ID" value="CAA7055258.1"/>
    <property type="molecule type" value="Genomic_DNA"/>
</dbReference>
<gene>
    <name evidence="4" type="ORF">MERR_LOCUS42494</name>
</gene>
<feature type="domain" description="FKB95-like N-terminal Kelch" evidence="3">
    <location>
        <begin position="107"/>
        <end position="389"/>
    </location>
</feature>
<dbReference type="CDD" id="cd22152">
    <property type="entry name" value="F-box_AtAFR-like"/>
    <property type="match status" value="1"/>
</dbReference>
<accession>A0A6D2KQ81</accession>
<evidence type="ECO:0000313" key="5">
    <source>
        <dbReference type="Proteomes" id="UP000467841"/>
    </source>
</evidence>
<dbReference type="Gene3D" id="2.120.10.80">
    <property type="entry name" value="Kelch-type beta propeller"/>
    <property type="match status" value="1"/>
</dbReference>
<sequence length="405" mass="45494">MSSSPATNGEEPLLKRPKRKKKPSLALTQTSSSQSTPVPSLPDDLLISCFARISRLHYPALSLASKSFRSHLASPELYETRSLLGRAESCLYVCLQFPPYPNPNPRWFTLCRKPDRILTNENTSETKKKKKETSSGNILVPISVPKSPQTHRQCVVAVGSSIYSIGGPIDGSPSASVWVLDCHCHVWRKAPSMLVERENPAANVFDGKIYVAGGCRDFNSSNWMEVFDPKTQTWELVMCPLAERCKSSMYKSAVVEGRIFYMFGDGGVAYKPEDGSWEAIGALTYLELGWSWRSYCVIDNVLFCFSDSDGFEWYDSKRQVWMNMRGILRGLPNFAGHVCVKMADYGGKLAVFWTKGYKEKRIWCAVIAIERRKSDKEVWGTVEWSDPVLTIPTSFDFVRALSATV</sequence>
<name>A0A6D2KQ81_9BRAS</name>
<feature type="region of interest" description="Disordered" evidence="1">
    <location>
        <begin position="1"/>
        <end position="40"/>
    </location>
</feature>
<dbReference type="InterPro" id="IPR015915">
    <property type="entry name" value="Kelch-typ_b-propeller"/>
</dbReference>
<protein>
    <submittedName>
        <fullName evidence="4">Uncharacterized protein</fullName>
    </submittedName>
</protein>
<dbReference type="InterPro" id="IPR001810">
    <property type="entry name" value="F-box_dom"/>
</dbReference>
<dbReference type="InterPro" id="IPR050354">
    <property type="entry name" value="F-box/kelch-repeat_ARATH"/>
</dbReference>
<dbReference type="SUPFAM" id="SSF117281">
    <property type="entry name" value="Kelch motif"/>
    <property type="match status" value="1"/>
</dbReference>
<keyword evidence="5" id="KW-1185">Reference proteome</keyword>
<feature type="compositionally biased region" description="Low complexity" evidence="1">
    <location>
        <begin position="24"/>
        <end position="40"/>
    </location>
</feature>
<evidence type="ECO:0000259" key="3">
    <source>
        <dbReference type="Pfam" id="PF25210"/>
    </source>
</evidence>
<dbReference type="OrthoDB" id="45365at2759"/>
<dbReference type="AlphaFoldDB" id="A0A6D2KQ81"/>
<feature type="domain" description="F-box" evidence="2">
    <location>
        <begin position="40"/>
        <end position="79"/>
    </location>
</feature>